<dbReference type="AlphaFoldDB" id="V5SGW2"/>
<sequence>MVMPTELGTGEWTMIWGAGVMLVALFVLWRVSRYDLVGAAWDSAWHVARGKRSTESPTALEEKYRDIAGQASVTGKARRAAGTVIGHFIAKVLSVVATVALLIGLALIGLGWYWL</sequence>
<organism evidence="2 3">
    <name type="scientific">Hyphomicrobium nitrativorans NL23</name>
    <dbReference type="NCBI Taxonomy" id="1029756"/>
    <lineage>
        <taxon>Bacteria</taxon>
        <taxon>Pseudomonadati</taxon>
        <taxon>Pseudomonadota</taxon>
        <taxon>Alphaproteobacteria</taxon>
        <taxon>Hyphomicrobiales</taxon>
        <taxon>Hyphomicrobiaceae</taxon>
        <taxon>Hyphomicrobium</taxon>
    </lineage>
</organism>
<evidence type="ECO:0000313" key="2">
    <source>
        <dbReference type="EMBL" id="AHB50116.1"/>
    </source>
</evidence>
<protein>
    <submittedName>
        <fullName evidence="2">Uncharacterized protein</fullName>
    </submittedName>
</protein>
<evidence type="ECO:0000256" key="1">
    <source>
        <dbReference type="SAM" id="Phobius"/>
    </source>
</evidence>
<dbReference type="Proteomes" id="UP000018542">
    <property type="component" value="Chromosome"/>
</dbReference>
<evidence type="ECO:0000313" key="3">
    <source>
        <dbReference type="Proteomes" id="UP000018542"/>
    </source>
</evidence>
<keyword evidence="1" id="KW-0472">Membrane</keyword>
<dbReference type="KEGG" id="hni:W911_08390"/>
<reference evidence="2 3" key="1">
    <citation type="journal article" date="2014" name="Genome Announc.">
        <title>Complete Genome Sequence of Hyphomicrobium nitrativorans Strain NL23, a Denitrifying Bacterium Isolated from Biofilm of a Methanol-Fed Denitrification System Treating Seawater at the Montreal Biodome.</title>
        <authorList>
            <person name="Martineau C."/>
            <person name="Villeneuve C."/>
            <person name="Mauffrey F."/>
            <person name="Villemur R."/>
        </authorList>
    </citation>
    <scope>NUCLEOTIDE SEQUENCE [LARGE SCALE GENOMIC DNA]</scope>
    <source>
        <strain evidence="2">NL23</strain>
    </source>
</reference>
<keyword evidence="3" id="KW-1185">Reference proteome</keyword>
<dbReference type="EMBL" id="CP006912">
    <property type="protein sequence ID" value="AHB50116.1"/>
    <property type="molecule type" value="Genomic_DNA"/>
</dbReference>
<name>V5SGW2_9HYPH</name>
<dbReference type="PATRIC" id="fig|1029756.8.peg.1750"/>
<dbReference type="HOGENOM" id="CLU_2105664_0_0_5"/>
<keyword evidence="1" id="KW-1133">Transmembrane helix</keyword>
<accession>V5SGW2</accession>
<proteinExistence type="predicted"/>
<feature type="transmembrane region" description="Helical" evidence="1">
    <location>
        <begin position="12"/>
        <end position="29"/>
    </location>
</feature>
<keyword evidence="1" id="KW-0812">Transmembrane</keyword>
<gene>
    <name evidence="2" type="ORF">W911_08390</name>
</gene>
<feature type="transmembrane region" description="Helical" evidence="1">
    <location>
        <begin position="88"/>
        <end position="114"/>
    </location>
</feature>